<feature type="compositionally biased region" description="Basic and acidic residues" evidence="1">
    <location>
        <begin position="53"/>
        <end position="74"/>
    </location>
</feature>
<feature type="compositionally biased region" description="Basic and acidic residues" evidence="1">
    <location>
        <begin position="133"/>
        <end position="150"/>
    </location>
</feature>
<evidence type="ECO:0000256" key="1">
    <source>
        <dbReference type="SAM" id="MobiDB-lite"/>
    </source>
</evidence>
<feature type="non-terminal residue" evidence="2">
    <location>
        <position position="281"/>
    </location>
</feature>
<accession>R4WRK3</accession>
<sequence length="281" mass="31916">MVAPDLMAIALMLVMEEAIEVTAPEILRKMRRDQELILRRPNLVKKHQKWKKKNENTEKNGETHSEKPLDPKLEARKRKFENNYLIGAVNKKIRLKSEQDNLSGSEDKSQSEAEYRKEKENSPVPKTNRKKKILAEDKKRNEEEKKESKPQEVLTSKNSSKSKRSGDVKKQAEEEAPVKKKRNEDSVKEESTKKGVDLRTELSRRRAERMKGANPTAKILQSAIEGAVGKIKTKSRASPPSDNEAPVSSDKKSSKPKGRRVHVLPTKSSKSEDKKSSSGEE</sequence>
<protein>
    <submittedName>
        <fullName evidence="2">Unkown protein</fullName>
    </submittedName>
</protein>
<organism evidence="2">
    <name type="scientific">Riptortus pedestris</name>
    <name type="common">Bean bug</name>
    <dbReference type="NCBI Taxonomy" id="329032"/>
    <lineage>
        <taxon>Eukaryota</taxon>
        <taxon>Metazoa</taxon>
        <taxon>Ecdysozoa</taxon>
        <taxon>Arthropoda</taxon>
        <taxon>Hexapoda</taxon>
        <taxon>Insecta</taxon>
        <taxon>Pterygota</taxon>
        <taxon>Neoptera</taxon>
        <taxon>Paraneoptera</taxon>
        <taxon>Hemiptera</taxon>
        <taxon>Heteroptera</taxon>
        <taxon>Panheteroptera</taxon>
        <taxon>Pentatomomorpha</taxon>
        <taxon>Coreoidea</taxon>
        <taxon>Alydidae</taxon>
        <taxon>Riptortus</taxon>
    </lineage>
</organism>
<dbReference type="EMBL" id="AK418358">
    <property type="protein sequence ID" value="BAN21556.1"/>
    <property type="molecule type" value="mRNA"/>
</dbReference>
<feature type="compositionally biased region" description="Basic and acidic residues" evidence="1">
    <location>
        <begin position="269"/>
        <end position="281"/>
    </location>
</feature>
<evidence type="ECO:0000313" key="2">
    <source>
        <dbReference type="EMBL" id="BAN21556.1"/>
    </source>
</evidence>
<reference evidence="2" key="1">
    <citation type="journal article" date="2013" name="PLoS ONE">
        <title>Gene expression in gut symbiotic organ of stinkbug affected by extracellular bacterial symbiont.</title>
        <authorList>
            <person name="Futahashi R."/>
            <person name="Tanaka K."/>
            <person name="Tanahashi M."/>
            <person name="Nikoh N."/>
            <person name="Kikuchi Y."/>
            <person name="Lee B.L."/>
            <person name="Fukatsu T."/>
        </authorList>
    </citation>
    <scope>NUCLEOTIDE SEQUENCE</scope>
    <source>
        <tissue evidence="2">Midgut</tissue>
    </source>
</reference>
<feature type="compositionally biased region" description="Basic and acidic residues" evidence="1">
    <location>
        <begin position="95"/>
        <end position="121"/>
    </location>
</feature>
<feature type="compositionally biased region" description="Basic residues" evidence="1">
    <location>
        <begin position="42"/>
        <end position="52"/>
    </location>
</feature>
<feature type="region of interest" description="Disordered" evidence="1">
    <location>
        <begin position="41"/>
        <end position="281"/>
    </location>
</feature>
<dbReference type="AlphaFoldDB" id="R4WRK3"/>
<name>R4WRK3_RIPPE</name>
<proteinExistence type="evidence at transcript level"/>
<feature type="compositionally biased region" description="Basic and acidic residues" evidence="1">
    <location>
        <begin position="164"/>
        <end position="211"/>
    </location>
</feature>